<dbReference type="AlphaFoldDB" id="A0A645DX53"/>
<evidence type="ECO:0000313" key="2">
    <source>
        <dbReference type="EMBL" id="MPM93957.1"/>
    </source>
</evidence>
<organism evidence="2">
    <name type="scientific">bioreactor metagenome</name>
    <dbReference type="NCBI Taxonomy" id="1076179"/>
    <lineage>
        <taxon>unclassified sequences</taxon>
        <taxon>metagenomes</taxon>
        <taxon>ecological metagenomes</taxon>
    </lineage>
</organism>
<accession>A0A645DX53</accession>
<proteinExistence type="predicted"/>
<dbReference type="EMBL" id="VSSQ01040657">
    <property type="protein sequence ID" value="MPM93957.1"/>
    <property type="molecule type" value="Genomic_DNA"/>
</dbReference>
<sequence>MRIALGELDGGNRRRRTAAHAVVDGDHLRHVGHLDLLPGNPGGAAAKHQGEGDQAKVVQAGNEEGGGDGDQHAVAGDDDAAPRRGRRTHALQAEDEERGADEPGALDVEGGGHCAPSFFLNMPSMRSVTT</sequence>
<evidence type="ECO:0000256" key="1">
    <source>
        <dbReference type="SAM" id="MobiDB-lite"/>
    </source>
</evidence>
<reference evidence="2" key="1">
    <citation type="submission" date="2019-08" db="EMBL/GenBank/DDBJ databases">
        <authorList>
            <person name="Kucharzyk K."/>
            <person name="Murdoch R.W."/>
            <person name="Higgins S."/>
            <person name="Loffler F."/>
        </authorList>
    </citation>
    <scope>NUCLEOTIDE SEQUENCE</scope>
</reference>
<comment type="caution">
    <text evidence="2">The sequence shown here is derived from an EMBL/GenBank/DDBJ whole genome shotgun (WGS) entry which is preliminary data.</text>
</comment>
<name>A0A645DX53_9ZZZZ</name>
<gene>
    <name evidence="2" type="ORF">SDC9_141099</name>
</gene>
<protein>
    <submittedName>
        <fullName evidence="2">Uncharacterized protein</fullName>
    </submittedName>
</protein>
<feature type="region of interest" description="Disordered" evidence="1">
    <location>
        <begin position="33"/>
        <end position="113"/>
    </location>
</feature>